<dbReference type="AlphaFoldDB" id="A0A6B8KKB0"/>
<reference evidence="5 6" key="1">
    <citation type="submission" date="2019-11" db="EMBL/GenBank/DDBJ databases">
        <title>The genome sequence of Methylocystis heyeri.</title>
        <authorList>
            <person name="Oshkin I.Y."/>
            <person name="Miroshnikov K."/>
            <person name="Dedysh S.N."/>
        </authorList>
    </citation>
    <scope>NUCLEOTIDE SEQUENCE [LARGE SCALE GENOMIC DNA]</scope>
    <source>
        <strain evidence="5 6">H2</strain>
    </source>
</reference>
<gene>
    <name evidence="5" type="ORF">H2LOC_016065</name>
</gene>
<dbReference type="SUPFAM" id="SSF52972">
    <property type="entry name" value="ITPase-like"/>
    <property type="match status" value="1"/>
</dbReference>
<comment type="catalytic activity">
    <reaction evidence="4">
        <text>a 2'-deoxyribonucleoside 5'-triphosphate + H2O = a 2'-deoxyribonucleoside 5'-phosphate + diphosphate + H(+)</text>
        <dbReference type="Rhea" id="RHEA:44644"/>
        <dbReference type="ChEBI" id="CHEBI:15377"/>
        <dbReference type="ChEBI" id="CHEBI:15378"/>
        <dbReference type="ChEBI" id="CHEBI:33019"/>
        <dbReference type="ChEBI" id="CHEBI:61560"/>
        <dbReference type="ChEBI" id="CHEBI:65317"/>
        <dbReference type="EC" id="3.6.1.9"/>
    </reaction>
</comment>
<dbReference type="GO" id="GO:0009117">
    <property type="term" value="P:nucleotide metabolic process"/>
    <property type="evidence" value="ECO:0007669"/>
    <property type="project" value="UniProtKB-KW"/>
</dbReference>
<dbReference type="InterPro" id="IPR029001">
    <property type="entry name" value="ITPase-like_fam"/>
</dbReference>
<keyword evidence="3 4" id="KW-0546">Nucleotide metabolism</keyword>
<keyword evidence="4" id="KW-0963">Cytoplasm</keyword>
<dbReference type="GO" id="GO:0047429">
    <property type="term" value="F:nucleoside triphosphate diphosphatase activity"/>
    <property type="evidence" value="ECO:0007669"/>
    <property type="project" value="UniProtKB-EC"/>
</dbReference>
<dbReference type="CDD" id="cd00555">
    <property type="entry name" value="Maf"/>
    <property type="match status" value="1"/>
</dbReference>
<comment type="caution">
    <text evidence="4">Lacks conserved residue(s) required for the propagation of feature annotation.</text>
</comment>
<dbReference type="HAMAP" id="MF_00528">
    <property type="entry name" value="Maf"/>
    <property type="match status" value="1"/>
</dbReference>
<comment type="cofactor">
    <cofactor evidence="1 4">
        <name>a divalent metal cation</name>
        <dbReference type="ChEBI" id="CHEBI:60240"/>
    </cofactor>
</comment>
<comment type="subcellular location">
    <subcellularLocation>
        <location evidence="4">Cytoplasm</location>
    </subcellularLocation>
</comment>
<dbReference type="InterPro" id="IPR003697">
    <property type="entry name" value="Maf-like"/>
</dbReference>
<proteinExistence type="inferred from homology"/>
<keyword evidence="6" id="KW-1185">Reference proteome</keyword>
<dbReference type="OrthoDB" id="9813962at2"/>
<evidence type="ECO:0000256" key="1">
    <source>
        <dbReference type="ARBA" id="ARBA00001968"/>
    </source>
</evidence>
<dbReference type="KEGG" id="mhey:H2LOC_016065"/>
<evidence type="ECO:0000313" key="6">
    <source>
        <dbReference type="Proteomes" id="UP000309061"/>
    </source>
</evidence>
<dbReference type="PANTHER" id="PTHR43213:SF5">
    <property type="entry name" value="BIFUNCTIONAL DTTP_UTP PYROPHOSPHATASE_METHYLTRANSFERASE PROTEIN-RELATED"/>
    <property type="match status" value="1"/>
</dbReference>
<evidence type="ECO:0000256" key="3">
    <source>
        <dbReference type="ARBA" id="ARBA00023080"/>
    </source>
</evidence>
<evidence type="ECO:0000313" key="5">
    <source>
        <dbReference type="EMBL" id="QGM48117.1"/>
    </source>
</evidence>
<dbReference type="Gene3D" id="3.90.950.10">
    <property type="match status" value="1"/>
</dbReference>
<comment type="catalytic activity">
    <reaction evidence="4">
        <text>a ribonucleoside 5'-triphosphate + H2O = a ribonucleoside 5'-phosphate + diphosphate + H(+)</text>
        <dbReference type="Rhea" id="RHEA:23996"/>
        <dbReference type="ChEBI" id="CHEBI:15377"/>
        <dbReference type="ChEBI" id="CHEBI:15378"/>
        <dbReference type="ChEBI" id="CHEBI:33019"/>
        <dbReference type="ChEBI" id="CHEBI:58043"/>
        <dbReference type="ChEBI" id="CHEBI:61557"/>
        <dbReference type="EC" id="3.6.1.9"/>
    </reaction>
</comment>
<dbReference type="Proteomes" id="UP000309061">
    <property type="component" value="Chromosome"/>
</dbReference>
<dbReference type="EMBL" id="CP046052">
    <property type="protein sequence ID" value="QGM48117.1"/>
    <property type="molecule type" value="Genomic_DNA"/>
</dbReference>
<evidence type="ECO:0000256" key="2">
    <source>
        <dbReference type="ARBA" id="ARBA00022801"/>
    </source>
</evidence>
<name>A0A6B8KKB0_9HYPH</name>
<dbReference type="Pfam" id="PF02545">
    <property type="entry name" value="Maf"/>
    <property type="match status" value="1"/>
</dbReference>
<dbReference type="EC" id="3.6.1.9" evidence="4"/>
<dbReference type="PIRSF" id="PIRSF006305">
    <property type="entry name" value="Maf"/>
    <property type="match status" value="1"/>
</dbReference>
<sequence>MILASKSWGRRLVLQQTGIPFDCVPAEIDERALEREIRAEGGGPDAVALGLARAKALQISAGSPDCFVLGADQVASCEGRLFGKPKDLPAAAEQLSLLSGRVHRLHSAVALARGGIVGFETVSHADLTMRPLSADFLQAYLGTVGEAALGSAGAYQIEGLGVHLFSEISGDHWTILGLPLLPVLEALRRESALAG</sequence>
<protein>
    <recommendedName>
        <fullName evidence="4">Nucleoside triphosphate pyrophosphatase</fullName>
        <ecNumber evidence="4">3.6.1.9</ecNumber>
    </recommendedName>
    <alternativeName>
        <fullName evidence="4">Nucleotide pyrophosphatase</fullName>
        <shortName evidence="4">Nucleotide PPase</shortName>
    </alternativeName>
</protein>
<comment type="similarity">
    <text evidence="4">Belongs to the Maf family.</text>
</comment>
<keyword evidence="2 4" id="KW-0378">Hydrolase</keyword>
<dbReference type="GO" id="GO:0005737">
    <property type="term" value="C:cytoplasm"/>
    <property type="evidence" value="ECO:0007669"/>
    <property type="project" value="UniProtKB-SubCell"/>
</dbReference>
<organism evidence="5 6">
    <name type="scientific">Methylocystis heyeri</name>
    <dbReference type="NCBI Taxonomy" id="391905"/>
    <lineage>
        <taxon>Bacteria</taxon>
        <taxon>Pseudomonadati</taxon>
        <taxon>Pseudomonadota</taxon>
        <taxon>Alphaproteobacteria</taxon>
        <taxon>Hyphomicrobiales</taxon>
        <taxon>Methylocystaceae</taxon>
        <taxon>Methylocystis</taxon>
    </lineage>
</organism>
<evidence type="ECO:0000256" key="4">
    <source>
        <dbReference type="HAMAP-Rule" id="MF_00528"/>
    </source>
</evidence>
<feature type="active site" description="Proton acceptor" evidence="4">
    <location>
        <position position="72"/>
    </location>
</feature>
<dbReference type="PANTHER" id="PTHR43213">
    <property type="entry name" value="BIFUNCTIONAL DTTP/UTP PYROPHOSPHATASE/METHYLTRANSFERASE PROTEIN-RELATED"/>
    <property type="match status" value="1"/>
</dbReference>
<comment type="function">
    <text evidence="4">Nucleoside triphosphate pyrophosphatase. May have a dual role in cell division arrest and in preventing the incorporation of modified nucleotides into cellular nucleic acids.</text>
</comment>
<accession>A0A6B8KKB0</accession>